<dbReference type="EMBL" id="LR796944">
    <property type="protein sequence ID" value="CAB4177003.1"/>
    <property type="molecule type" value="Genomic_DNA"/>
</dbReference>
<dbReference type="InterPro" id="IPR029044">
    <property type="entry name" value="Nucleotide-diphossugar_trans"/>
</dbReference>
<dbReference type="EMBL" id="LR796858">
    <property type="protein sequence ID" value="CAB4170624.1"/>
    <property type="molecule type" value="Genomic_DNA"/>
</dbReference>
<reference evidence="4" key="1">
    <citation type="submission" date="2020-05" db="EMBL/GenBank/DDBJ databases">
        <authorList>
            <person name="Chiriac C."/>
            <person name="Salcher M."/>
            <person name="Ghai R."/>
            <person name="Kavagutti S V."/>
        </authorList>
    </citation>
    <scope>NUCLEOTIDE SEQUENCE</scope>
</reference>
<proteinExistence type="predicted"/>
<dbReference type="GO" id="GO:0016740">
    <property type="term" value="F:transferase activity"/>
    <property type="evidence" value="ECO:0007669"/>
    <property type="project" value="UniProtKB-KW"/>
</dbReference>
<sequence>MKIVSYYTPLYSMVAANLVKSLVKLGNIEYEVEERPQLGSWARNTQYKANFILEKLEQNTSVVWTDADSMLYSYPSLFDTIDCDVAFFFFRDDKWKLPITSKLSQAVADRDGYLQSGTMYFNNTPKTIELLNKWIKLNEEDNTQWDQHTLQMALGEIKDINICNLPPEYAWIDGVSREYFGDIKPVFEHFQASRIYKKKLL</sequence>
<evidence type="ECO:0000313" key="2">
    <source>
        <dbReference type="EMBL" id="CAB4168093.1"/>
    </source>
</evidence>
<name>A0A6J5PYB1_9CAUD</name>
<dbReference type="EMBL" id="LR797534">
    <property type="protein sequence ID" value="CAB4223317.1"/>
    <property type="molecule type" value="Genomic_DNA"/>
</dbReference>
<evidence type="ECO:0000313" key="4">
    <source>
        <dbReference type="EMBL" id="CAB4177003.1"/>
    </source>
</evidence>
<dbReference type="Pfam" id="PF03407">
    <property type="entry name" value="Nucleotid_trans"/>
    <property type="match status" value="1"/>
</dbReference>
<keyword evidence="4" id="KW-0808">Transferase</keyword>
<dbReference type="EMBL" id="LR796815">
    <property type="protein sequence ID" value="CAB4168093.1"/>
    <property type="molecule type" value="Genomic_DNA"/>
</dbReference>
<evidence type="ECO:0000313" key="3">
    <source>
        <dbReference type="EMBL" id="CAB4170624.1"/>
    </source>
</evidence>
<dbReference type="SUPFAM" id="SSF53448">
    <property type="entry name" value="Nucleotide-diphospho-sugar transferases"/>
    <property type="match status" value="1"/>
</dbReference>
<gene>
    <name evidence="5" type="ORF">UFOVP1666_174</name>
    <name evidence="2" type="ORF">UFOVP867_129</name>
    <name evidence="3" type="ORF">UFOVP913_69</name>
    <name evidence="4" type="ORF">UFOVP993_122</name>
</gene>
<organism evidence="4">
    <name type="scientific">uncultured Caudovirales phage</name>
    <dbReference type="NCBI Taxonomy" id="2100421"/>
    <lineage>
        <taxon>Viruses</taxon>
        <taxon>Duplodnaviria</taxon>
        <taxon>Heunggongvirae</taxon>
        <taxon>Uroviricota</taxon>
        <taxon>Caudoviricetes</taxon>
        <taxon>Peduoviridae</taxon>
        <taxon>Maltschvirus</taxon>
        <taxon>Maltschvirus maltsch</taxon>
    </lineage>
</organism>
<evidence type="ECO:0000313" key="5">
    <source>
        <dbReference type="EMBL" id="CAB4223317.1"/>
    </source>
</evidence>
<protein>
    <submittedName>
        <fullName evidence="4">Nucleotide-diphospho-sugar transferase</fullName>
    </submittedName>
</protein>
<evidence type="ECO:0000259" key="1">
    <source>
        <dbReference type="Pfam" id="PF03407"/>
    </source>
</evidence>
<feature type="domain" description="Nucleotide-diphospho-sugar transferase" evidence="1">
    <location>
        <begin position="39"/>
        <end position="170"/>
    </location>
</feature>
<dbReference type="InterPro" id="IPR005069">
    <property type="entry name" value="Nucl-diP-sugar_transferase"/>
</dbReference>
<accession>A0A6J5PYB1</accession>